<sequence>MSVVSDERRKPLTIVFHILAETSTPVLDIGDRECIPLDEAIKCLVEQHWVSMSQSVVIRFNFDEESFAALFEPVLRRVLLFLQLTGRAITRCAIEMWSWKYSHYFTKPISENLRNVTEITIGCSDPKKRPRLPAEVGL</sequence>
<comment type="caution">
    <text evidence="1">The sequence shown here is derived from an EMBL/GenBank/DDBJ whole genome shotgun (WGS) entry which is preliminary data.</text>
</comment>
<protein>
    <submittedName>
        <fullName evidence="1">Uncharacterized protein</fullName>
    </submittedName>
</protein>
<reference evidence="1 2" key="1">
    <citation type="submission" date="2024-08" db="EMBL/GenBank/DDBJ databases">
        <title>Gnathostoma spinigerum genome.</title>
        <authorList>
            <person name="Gonzalez-Bertolin B."/>
            <person name="Monzon S."/>
            <person name="Zaballos A."/>
            <person name="Jimenez P."/>
            <person name="Dekumyoy P."/>
            <person name="Varona S."/>
            <person name="Cuesta I."/>
            <person name="Sumanam S."/>
            <person name="Adisakwattana P."/>
            <person name="Gasser R.B."/>
            <person name="Hernandez-Gonzalez A."/>
            <person name="Young N.D."/>
            <person name="Perteguer M.J."/>
        </authorList>
    </citation>
    <scope>NUCLEOTIDE SEQUENCE [LARGE SCALE GENOMIC DNA]</scope>
    <source>
        <strain evidence="1">AL3</strain>
        <tissue evidence="1">Liver</tissue>
    </source>
</reference>
<dbReference type="Proteomes" id="UP001608902">
    <property type="component" value="Unassembled WGS sequence"/>
</dbReference>
<gene>
    <name evidence="1" type="ORF">AB6A40_009822</name>
</gene>
<keyword evidence="2" id="KW-1185">Reference proteome</keyword>
<proteinExistence type="predicted"/>
<name>A0ABD6F0M3_9BILA</name>
<evidence type="ECO:0000313" key="1">
    <source>
        <dbReference type="EMBL" id="MFH4983113.1"/>
    </source>
</evidence>
<dbReference type="EMBL" id="JBGFUD010011135">
    <property type="protein sequence ID" value="MFH4983113.1"/>
    <property type="molecule type" value="Genomic_DNA"/>
</dbReference>
<dbReference type="AlphaFoldDB" id="A0ABD6F0M3"/>
<accession>A0ABD6F0M3</accession>
<evidence type="ECO:0000313" key="2">
    <source>
        <dbReference type="Proteomes" id="UP001608902"/>
    </source>
</evidence>
<organism evidence="1 2">
    <name type="scientific">Gnathostoma spinigerum</name>
    <dbReference type="NCBI Taxonomy" id="75299"/>
    <lineage>
        <taxon>Eukaryota</taxon>
        <taxon>Metazoa</taxon>
        <taxon>Ecdysozoa</taxon>
        <taxon>Nematoda</taxon>
        <taxon>Chromadorea</taxon>
        <taxon>Rhabditida</taxon>
        <taxon>Spirurina</taxon>
        <taxon>Gnathostomatomorpha</taxon>
        <taxon>Gnathostomatoidea</taxon>
        <taxon>Gnathostomatidae</taxon>
        <taxon>Gnathostoma</taxon>
    </lineage>
</organism>